<proteinExistence type="predicted"/>
<dbReference type="EMBL" id="BRVS01000008">
    <property type="protein sequence ID" value="GLB67538.1"/>
    <property type="molecule type" value="Genomic_DNA"/>
</dbReference>
<name>A0ABQ5MUA8_9MICC</name>
<comment type="caution">
    <text evidence="1">The sequence shown here is derived from an EMBL/GenBank/DDBJ whole genome shotgun (WGS) entry which is preliminary data.</text>
</comment>
<gene>
    <name evidence="1" type="ORF">AHIS1636_19780</name>
</gene>
<organism evidence="1 2">
    <name type="scientific">Arthrobacter mangrovi</name>
    <dbReference type="NCBI Taxonomy" id="2966350"/>
    <lineage>
        <taxon>Bacteria</taxon>
        <taxon>Bacillati</taxon>
        <taxon>Actinomycetota</taxon>
        <taxon>Actinomycetes</taxon>
        <taxon>Micrococcales</taxon>
        <taxon>Micrococcaceae</taxon>
        <taxon>Arthrobacter</taxon>
    </lineage>
</organism>
<dbReference type="Proteomes" id="UP001209654">
    <property type="component" value="Unassembled WGS sequence"/>
</dbReference>
<accession>A0ABQ5MUA8</accession>
<sequence length="128" mass="14831">MPDPNREHAQIMRDLSLQMLSTFPTASVFHWQVVEDPKTDEPHAYITMLLDHEGGRLDELFPPGNVDWTGYAEQQIVRRYERQLGWASNERDASYVFSVKDAREITDPEGTCTIDPGYENHPGLEWLR</sequence>
<keyword evidence="2" id="KW-1185">Reference proteome</keyword>
<evidence type="ECO:0000313" key="1">
    <source>
        <dbReference type="EMBL" id="GLB67538.1"/>
    </source>
</evidence>
<evidence type="ECO:0000313" key="2">
    <source>
        <dbReference type="Proteomes" id="UP001209654"/>
    </source>
</evidence>
<protein>
    <submittedName>
        <fullName evidence="1">Uncharacterized protein</fullName>
    </submittedName>
</protein>
<reference evidence="1 2" key="1">
    <citation type="journal article" date="2023" name="Int. J. Syst. Evol. Microbiol.">
        <title>Arthrobacter mangrovi sp. nov., an actinobacterium isolated from the rhizosphere of a mangrove.</title>
        <authorList>
            <person name="Hamada M."/>
            <person name="Saitou S."/>
            <person name="Enomoto N."/>
            <person name="Nanri K."/>
            <person name="Hidaka K."/>
            <person name="Miura T."/>
            <person name="Tamura T."/>
        </authorList>
    </citation>
    <scope>NUCLEOTIDE SEQUENCE [LARGE SCALE GENOMIC DNA]</scope>
    <source>
        <strain evidence="1 2">NBRC 112813</strain>
    </source>
</reference>